<organism evidence="2 3">
    <name type="scientific">Puccinia sorghi</name>
    <dbReference type="NCBI Taxonomy" id="27349"/>
    <lineage>
        <taxon>Eukaryota</taxon>
        <taxon>Fungi</taxon>
        <taxon>Dikarya</taxon>
        <taxon>Basidiomycota</taxon>
        <taxon>Pucciniomycotina</taxon>
        <taxon>Pucciniomycetes</taxon>
        <taxon>Pucciniales</taxon>
        <taxon>Pucciniaceae</taxon>
        <taxon>Puccinia</taxon>
    </lineage>
</organism>
<proteinExistence type="predicted"/>
<accession>A0A0L6VC97</accession>
<dbReference type="Pfam" id="PF07103">
    <property type="entry name" value="DUF1365"/>
    <property type="match status" value="1"/>
</dbReference>
<keyword evidence="3" id="KW-1185">Reference proteome</keyword>
<dbReference type="PANTHER" id="PTHR33973">
    <property type="entry name" value="OS07G0153300 PROTEIN"/>
    <property type="match status" value="1"/>
</dbReference>
<evidence type="ECO:0000313" key="2">
    <source>
        <dbReference type="EMBL" id="KNZ58386.1"/>
    </source>
</evidence>
<dbReference type="InterPro" id="IPR010775">
    <property type="entry name" value="DUF1365"/>
</dbReference>
<feature type="compositionally biased region" description="Low complexity" evidence="1">
    <location>
        <begin position="10"/>
        <end position="22"/>
    </location>
</feature>
<evidence type="ECO:0000256" key="1">
    <source>
        <dbReference type="SAM" id="MobiDB-lite"/>
    </source>
</evidence>
<dbReference type="PANTHER" id="PTHR33973:SF4">
    <property type="entry name" value="OS07G0153300 PROTEIN"/>
    <property type="match status" value="1"/>
</dbReference>
<gene>
    <name evidence="2" type="ORF">VP01_1939g3</name>
</gene>
<protein>
    <recommendedName>
        <fullName evidence="4">DUF1365 domain-containing protein</fullName>
    </recommendedName>
</protein>
<feature type="region of interest" description="Disordered" evidence="1">
    <location>
        <begin position="1"/>
        <end position="25"/>
    </location>
</feature>
<reference evidence="2 3" key="1">
    <citation type="submission" date="2015-08" db="EMBL/GenBank/DDBJ databases">
        <title>Next Generation Sequencing and Analysis of the Genome of Puccinia sorghi L Schw, the Causal Agent of Maize Common Rust.</title>
        <authorList>
            <person name="Rochi L."/>
            <person name="Burguener G."/>
            <person name="Darino M."/>
            <person name="Turjanski A."/>
            <person name="Kreff E."/>
            <person name="Dieguez M.J."/>
            <person name="Sacco F."/>
        </authorList>
    </citation>
    <scope>NUCLEOTIDE SEQUENCE [LARGE SCALE GENOMIC DNA]</scope>
    <source>
        <strain evidence="2 3">RO10H11247</strain>
    </source>
</reference>
<dbReference type="AlphaFoldDB" id="A0A0L6VC97"/>
<dbReference type="Proteomes" id="UP000037035">
    <property type="component" value="Unassembled WGS sequence"/>
</dbReference>
<comment type="caution">
    <text evidence="2">The sequence shown here is derived from an EMBL/GenBank/DDBJ whole genome shotgun (WGS) entry which is preliminary data.</text>
</comment>
<dbReference type="STRING" id="27349.A0A0L6VC97"/>
<name>A0A0L6VC97_9BASI</name>
<feature type="region of interest" description="Disordered" evidence="1">
    <location>
        <begin position="441"/>
        <end position="465"/>
    </location>
</feature>
<feature type="compositionally biased region" description="Acidic residues" evidence="1">
    <location>
        <begin position="441"/>
        <end position="460"/>
    </location>
</feature>
<sequence length="710" mass="80250">MLLWRGGPGESPVGSASSSGSPTRETVNREMEELITFPLIPISAHAVSLIDILLPPLLIAIAIVLFDIQQTPSSTQRKHSHIFSNRTIHRRLTPPHQFSYHVIQFGINLDHLEANLLDIPHLFRFTNHHKKICFYIPSTWINILQLFSISPSSYFKSPTQQSIKLSLFQQLESKFNIHHPHQDIGMVYLLSMPTYLGFTSINPLSIYFCYHQKDKTLKYVVLDVQNTFSERHSYLLTIGVNEQPTPQSGFQHEWIIPRAFHVSPFNDRAGFYKISLSDPFSNTSPDSDPKLKLKIALLEPSGEKKFVATLNGAGIPLTTGNLIRTWLQYPIVLFMTSLRILYQSYKLHMGKPRLDVYPRPEPVFDPEHAFKGPNPIQPGGIIGATGWQDPDWPSRWAQKIMVDYLTQRVDQIAQSCNAQSSPSLKPQSEYPLENSFVDLSNDTEEEESPDGLSENDDNEDADSKQPSLVTVILQPADQTQSIITISPPISQQSESIPQETLTIHYGTPSFFTDLIVYPTPSIAQLIGDSTEATWKVSSLALFERVFEGGYRGCPTPPVRLGAVSGWISRLINGTRAAYFGWLLSFISMEDPDMEPLRRRASWLPPPNFLSIDERPFVCGPTHIDLAFLAYPHHPRRSLAILCILLNAFWAHKSAYFLFHHLLHFRLILSPEPRPGTGSPPFRTMPYLGVESFFCLHTLLAFNGGSEFYSM</sequence>
<dbReference type="OrthoDB" id="3340520at2759"/>
<evidence type="ECO:0000313" key="3">
    <source>
        <dbReference type="Proteomes" id="UP000037035"/>
    </source>
</evidence>
<evidence type="ECO:0008006" key="4">
    <source>
        <dbReference type="Google" id="ProtNLM"/>
    </source>
</evidence>
<dbReference type="EMBL" id="LAVV01006769">
    <property type="protein sequence ID" value="KNZ58386.1"/>
    <property type="molecule type" value="Genomic_DNA"/>
</dbReference>
<dbReference type="VEuPathDB" id="FungiDB:VP01_1939g3"/>